<comment type="caution">
    <text evidence="2">The sequence shown here is derived from an EMBL/GenBank/DDBJ whole genome shotgun (WGS) entry which is preliminary data.</text>
</comment>
<organism evidence="2 3">
    <name type="scientific">Nonomuraea marmarensis</name>
    <dbReference type="NCBI Taxonomy" id="3351344"/>
    <lineage>
        <taxon>Bacteria</taxon>
        <taxon>Bacillati</taxon>
        <taxon>Actinomycetota</taxon>
        <taxon>Actinomycetes</taxon>
        <taxon>Streptosporangiales</taxon>
        <taxon>Streptosporangiaceae</taxon>
        <taxon>Nonomuraea</taxon>
    </lineage>
</organism>
<dbReference type="EMBL" id="JBICRM010000066">
    <property type="protein sequence ID" value="MFG1711054.1"/>
    <property type="molecule type" value="Genomic_DNA"/>
</dbReference>
<feature type="region of interest" description="Disordered" evidence="1">
    <location>
        <begin position="29"/>
        <end position="65"/>
    </location>
</feature>
<reference evidence="2 3" key="1">
    <citation type="submission" date="2024-10" db="EMBL/GenBank/DDBJ databases">
        <authorList>
            <person name="Topkara A.R."/>
            <person name="Saygin H."/>
        </authorList>
    </citation>
    <scope>NUCLEOTIDE SEQUENCE [LARGE SCALE GENOMIC DNA]</scope>
    <source>
        <strain evidence="2 3">M3C6</strain>
    </source>
</reference>
<accession>A0ABW7AYH0</accession>
<name>A0ABW7AYH0_9ACTN</name>
<evidence type="ECO:0000313" key="2">
    <source>
        <dbReference type="EMBL" id="MFG1711054.1"/>
    </source>
</evidence>
<keyword evidence="3" id="KW-1185">Reference proteome</keyword>
<evidence type="ECO:0000256" key="1">
    <source>
        <dbReference type="SAM" id="MobiDB-lite"/>
    </source>
</evidence>
<dbReference type="Proteomes" id="UP001603978">
    <property type="component" value="Unassembled WGS sequence"/>
</dbReference>
<sequence>MSASSGDAPALGAADLALTAAETTRPITFEVNGLSPADARQMPPRRRGNVVSLTRNPQAPADSVG</sequence>
<protein>
    <submittedName>
        <fullName evidence="2">Uncharacterized protein</fullName>
    </submittedName>
</protein>
<proteinExistence type="predicted"/>
<evidence type="ECO:0000313" key="3">
    <source>
        <dbReference type="Proteomes" id="UP001603978"/>
    </source>
</evidence>
<dbReference type="RefSeq" id="WP_393177459.1">
    <property type="nucleotide sequence ID" value="NZ_JBICRM010000066.1"/>
</dbReference>
<gene>
    <name evidence="2" type="ORF">ACFLIM_48645</name>
</gene>